<dbReference type="PANTHER" id="PTHR34846">
    <property type="entry name" value="4-CARBOXYMUCONOLACTONE DECARBOXYLASE FAMILY PROTEIN (AFU_ORTHOLOGUE AFUA_6G11590)"/>
    <property type="match status" value="1"/>
</dbReference>
<dbReference type="EMBL" id="OMOJ01000001">
    <property type="protein sequence ID" value="SPF77978.1"/>
    <property type="molecule type" value="Genomic_DNA"/>
</dbReference>
<dbReference type="Pfam" id="PF02627">
    <property type="entry name" value="CMD"/>
    <property type="match status" value="1"/>
</dbReference>
<dbReference type="Gene3D" id="1.20.1290.10">
    <property type="entry name" value="AhpD-like"/>
    <property type="match status" value="1"/>
</dbReference>
<dbReference type="InterPro" id="IPR029032">
    <property type="entry name" value="AhpD-like"/>
</dbReference>
<feature type="domain" description="Carboxymuconolactone decarboxylase-like" evidence="1">
    <location>
        <begin position="41"/>
        <end position="103"/>
    </location>
</feature>
<dbReference type="RefSeq" id="WP_108884658.1">
    <property type="nucleotide sequence ID" value="NZ_OMOJ01000001.1"/>
</dbReference>
<gene>
    <name evidence="2" type="ORF">PRI8871_00567</name>
</gene>
<evidence type="ECO:0000313" key="2">
    <source>
        <dbReference type="EMBL" id="SPF77978.1"/>
    </source>
</evidence>
<reference evidence="3" key="1">
    <citation type="submission" date="2018-03" db="EMBL/GenBank/DDBJ databases">
        <authorList>
            <person name="Rodrigo-Torres L."/>
            <person name="Arahal R. D."/>
            <person name="Lucena T."/>
        </authorList>
    </citation>
    <scope>NUCLEOTIDE SEQUENCE [LARGE SCALE GENOMIC DNA]</scope>
    <source>
        <strain evidence="3">CECT 8871</strain>
    </source>
</reference>
<dbReference type="GO" id="GO:0051920">
    <property type="term" value="F:peroxiredoxin activity"/>
    <property type="evidence" value="ECO:0007669"/>
    <property type="project" value="InterPro"/>
</dbReference>
<sequence length="183" mass="20010">MTTGARPIGPLPDALWPAEIDDLRDGYAGALNVYRTMANHPALTRAWANLRQHVVKDTSLGLERSEVVILRTGVRLESDYEWAHHVSRARALGFSDARIRAIRGTPEGEDGLLVRGVDAMFDQHQMPLALEAELRDAIGTHGVFDLIATVGFYSVLGTILKTYDVPIDDAIVAELQAAPIDQA</sequence>
<evidence type="ECO:0000259" key="1">
    <source>
        <dbReference type="Pfam" id="PF02627"/>
    </source>
</evidence>
<proteinExistence type="predicted"/>
<dbReference type="AlphaFoldDB" id="A0A2R8API0"/>
<dbReference type="Proteomes" id="UP000244904">
    <property type="component" value="Unassembled WGS sequence"/>
</dbReference>
<organism evidence="2 3">
    <name type="scientific">Pseudoprimorskyibacter insulae</name>
    <dbReference type="NCBI Taxonomy" id="1695997"/>
    <lineage>
        <taxon>Bacteria</taxon>
        <taxon>Pseudomonadati</taxon>
        <taxon>Pseudomonadota</taxon>
        <taxon>Alphaproteobacteria</taxon>
        <taxon>Rhodobacterales</taxon>
        <taxon>Paracoccaceae</taxon>
        <taxon>Pseudoprimorskyibacter</taxon>
    </lineage>
</organism>
<evidence type="ECO:0000313" key="3">
    <source>
        <dbReference type="Proteomes" id="UP000244904"/>
    </source>
</evidence>
<protein>
    <recommendedName>
        <fullName evidence="1">Carboxymuconolactone decarboxylase-like domain-containing protein</fullName>
    </recommendedName>
</protein>
<dbReference type="PANTHER" id="PTHR34846:SF11">
    <property type="entry name" value="4-CARBOXYMUCONOLACTONE DECARBOXYLASE FAMILY PROTEIN (AFU_ORTHOLOGUE AFUA_6G11590)"/>
    <property type="match status" value="1"/>
</dbReference>
<dbReference type="SUPFAM" id="SSF69118">
    <property type="entry name" value="AhpD-like"/>
    <property type="match status" value="1"/>
</dbReference>
<dbReference type="OrthoDB" id="4704294at2"/>
<name>A0A2R8API0_9RHOB</name>
<accession>A0A2R8API0</accession>
<keyword evidence="3" id="KW-1185">Reference proteome</keyword>
<dbReference type="InterPro" id="IPR003779">
    <property type="entry name" value="CMD-like"/>
</dbReference>